<dbReference type="OrthoDB" id="3212934at2"/>
<feature type="region of interest" description="Disordered" evidence="7">
    <location>
        <begin position="1"/>
        <end position="42"/>
    </location>
</feature>
<dbReference type="CDD" id="cd00534">
    <property type="entry name" value="DHNA_DHNTPE"/>
    <property type="match status" value="1"/>
</dbReference>
<comment type="caution">
    <text evidence="9">The sequence shown here is derived from an EMBL/GenBank/DDBJ whole genome shotgun (WGS) entry which is preliminary data.</text>
</comment>
<dbReference type="EC" id="4.1.2.25" evidence="6"/>
<evidence type="ECO:0000259" key="8">
    <source>
        <dbReference type="SMART" id="SM00905"/>
    </source>
</evidence>
<dbReference type="SUPFAM" id="SSF55620">
    <property type="entry name" value="Tetrahydrobiopterin biosynthesis enzymes-like"/>
    <property type="match status" value="1"/>
</dbReference>
<accession>A0A5D0XV60</accession>
<evidence type="ECO:0000256" key="4">
    <source>
        <dbReference type="ARBA" id="ARBA00022909"/>
    </source>
</evidence>
<dbReference type="Pfam" id="PF02152">
    <property type="entry name" value="FolB"/>
    <property type="match status" value="1"/>
</dbReference>
<evidence type="ECO:0000313" key="9">
    <source>
        <dbReference type="EMBL" id="TYD00634.1"/>
    </source>
</evidence>
<dbReference type="Proteomes" id="UP000323410">
    <property type="component" value="Unassembled WGS sequence"/>
</dbReference>
<comment type="pathway">
    <text evidence="2 6">Cofactor biosynthesis; tetrahydrofolate biosynthesis; 2-amino-4-hydroxy-6-hydroxymethyl-7,8-dihydropteridine diphosphate from 7,8-dihydroneopterin triphosphate: step 3/4.</text>
</comment>
<dbReference type="SMART" id="SM00905">
    <property type="entry name" value="FolB"/>
    <property type="match status" value="1"/>
</dbReference>
<keyword evidence="4 6" id="KW-0289">Folate biosynthesis</keyword>
<dbReference type="PANTHER" id="PTHR42844">
    <property type="entry name" value="DIHYDRONEOPTERIN ALDOLASE 1-RELATED"/>
    <property type="match status" value="1"/>
</dbReference>
<dbReference type="UniPathway" id="UPA00077">
    <property type="reaction ID" value="UER00154"/>
</dbReference>
<dbReference type="InterPro" id="IPR006156">
    <property type="entry name" value="Dihydroneopterin_aldolase"/>
</dbReference>
<feature type="domain" description="Dihydroneopterin aldolase/epimerase" evidence="8">
    <location>
        <begin position="44"/>
        <end position="156"/>
    </location>
</feature>
<protein>
    <recommendedName>
        <fullName evidence="6">7,8-dihydroneopterin aldolase</fullName>
        <ecNumber evidence="6">4.1.2.25</ecNumber>
    </recommendedName>
</protein>
<dbReference type="AlphaFoldDB" id="A0A5D0XV60"/>
<gene>
    <name evidence="9" type="primary">folB</name>
    <name evidence="9" type="ORF">FQ377_04220</name>
</gene>
<dbReference type="GO" id="GO:0046654">
    <property type="term" value="P:tetrahydrofolate biosynthetic process"/>
    <property type="evidence" value="ECO:0007669"/>
    <property type="project" value="UniProtKB-UniRule"/>
</dbReference>
<feature type="compositionally biased region" description="Basic residues" evidence="7">
    <location>
        <begin position="7"/>
        <end position="21"/>
    </location>
</feature>
<dbReference type="PANTHER" id="PTHR42844:SF1">
    <property type="entry name" value="DIHYDRONEOPTERIN ALDOLASE 1-RELATED"/>
    <property type="match status" value="1"/>
</dbReference>
<evidence type="ECO:0000256" key="6">
    <source>
        <dbReference type="RuleBase" id="RU362079"/>
    </source>
</evidence>
<evidence type="ECO:0000256" key="3">
    <source>
        <dbReference type="ARBA" id="ARBA00005708"/>
    </source>
</evidence>
<evidence type="ECO:0000313" key="10">
    <source>
        <dbReference type="Proteomes" id="UP000323410"/>
    </source>
</evidence>
<dbReference type="NCBIfam" id="TIGR00526">
    <property type="entry name" value="folB_dom"/>
    <property type="match status" value="1"/>
</dbReference>
<dbReference type="InterPro" id="IPR043133">
    <property type="entry name" value="GTP-CH-I_C/QueF"/>
</dbReference>
<keyword evidence="5 6" id="KW-0456">Lyase</keyword>
<dbReference type="Gene3D" id="3.30.1130.10">
    <property type="match status" value="1"/>
</dbReference>
<proteinExistence type="inferred from homology"/>
<organism evidence="9 10">
    <name type="scientific">Arthrobacter echini</name>
    <dbReference type="NCBI Taxonomy" id="1529066"/>
    <lineage>
        <taxon>Bacteria</taxon>
        <taxon>Bacillati</taxon>
        <taxon>Actinomycetota</taxon>
        <taxon>Actinomycetes</taxon>
        <taxon>Micrococcales</taxon>
        <taxon>Micrococcaceae</taxon>
        <taxon>Arthrobacter</taxon>
    </lineage>
</organism>
<dbReference type="GO" id="GO:0046656">
    <property type="term" value="P:folic acid biosynthetic process"/>
    <property type="evidence" value="ECO:0007669"/>
    <property type="project" value="UniProtKB-UniRule"/>
</dbReference>
<dbReference type="GO" id="GO:0005737">
    <property type="term" value="C:cytoplasm"/>
    <property type="evidence" value="ECO:0007669"/>
    <property type="project" value="TreeGrafter"/>
</dbReference>
<evidence type="ECO:0000256" key="5">
    <source>
        <dbReference type="ARBA" id="ARBA00023239"/>
    </source>
</evidence>
<dbReference type="EMBL" id="VSLD01000001">
    <property type="protein sequence ID" value="TYD00634.1"/>
    <property type="molecule type" value="Genomic_DNA"/>
</dbReference>
<comment type="similarity">
    <text evidence="3 6">Belongs to the DHNA family.</text>
</comment>
<dbReference type="GO" id="GO:0004150">
    <property type="term" value="F:dihydroneopterin aldolase activity"/>
    <property type="evidence" value="ECO:0007669"/>
    <property type="project" value="UniProtKB-UniRule"/>
</dbReference>
<dbReference type="FunFam" id="3.30.1130.10:FF:000003">
    <property type="entry name" value="7,8-dihydroneopterin aldolase"/>
    <property type="match status" value="1"/>
</dbReference>
<evidence type="ECO:0000256" key="2">
    <source>
        <dbReference type="ARBA" id="ARBA00005013"/>
    </source>
</evidence>
<dbReference type="InterPro" id="IPR006157">
    <property type="entry name" value="FolB_dom"/>
</dbReference>
<sequence length="159" mass="16873">MGCSGPRSRRHTRRREGRGRHGTAVSDRAATGTPGSPSGRLDSVSLRGITATGHHGVFAHERRDGQPFVVDLVLHLDLQPAGTSDDLARTAHYGEVADHVHAIIGGEPFELIEALAETIATAVLGTYPVAAVDVTVHKPQAPIAVPFDDVAVTLRRSRP</sequence>
<dbReference type="NCBIfam" id="TIGR00525">
    <property type="entry name" value="folB"/>
    <property type="match status" value="1"/>
</dbReference>
<keyword evidence="10" id="KW-1185">Reference proteome</keyword>
<evidence type="ECO:0000256" key="7">
    <source>
        <dbReference type="SAM" id="MobiDB-lite"/>
    </source>
</evidence>
<comment type="function">
    <text evidence="6">Catalyzes the conversion of 7,8-dihydroneopterin to 6-hydroxymethyl-7,8-dihydropterin.</text>
</comment>
<reference evidence="9 10" key="1">
    <citation type="submission" date="2019-08" db="EMBL/GenBank/DDBJ databases">
        <title>Genone of Arthrobacter echini P9.</title>
        <authorList>
            <person name="Bowman J.P."/>
        </authorList>
    </citation>
    <scope>NUCLEOTIDE SEQUENCE [LARGE SCALE GENOMIC DNA]</scope>
    <source>
        <strain evidence="9 10">P9</strain>
    </source>
</reference>
<name>A0A5D0XV60_9MICC</name>
<comment type="catalytic activity">
    <reaction evidence="1 6">
        <text>7,8-dihydroneopterin = 6-hydroxymethyl-7,8-dihydropterin + glycolaldehyde</text>
        <dbReference type="Rhea" id="RHEA:10540"/>
        <dbReference type="ChEBI" id="CHEBI:17001"/>
        <dbReference type="ChEBI" id="CHEBI:17071"/>
        <dbReference type="ChEBI" id="CHEBI:44841"/>
        <dbReference type="EC" id="4.1.2.25"/>
    </reaction>
</comment>
<evidence type="ECO:0000256" key="1">
    <source>
        <dbReference type="ARBA" id="ARBA00001353"/>
    </source>
</evidence>